<reference evidence="2 3" key="1">
    <citation type="journal article" date="2016" name="Nat. Commun.">
        <title>Extremotolerant tardigrade genome and improved radiotolerance of human cultured cells by tardigrade-unique protein.</title>
        <authorList>
            <person name="Hashimoto T."/>
            <person name="Horikawa D.D."/>
            <person name="Saito Y."/>
            <person name="Kuwahara H."/>
            <person name="Kozuka-Hata H."/>
            <person name="Shin-I T."/>
            <person name="Minakuchi Y."/>
            <person name="Ohishi K."/>
            <person name="Motoyama A."/>
            <person name="Aizu T."/>
            <person name="Enomoto A."/>
            <person name="Kondo K."/>
            <person name="Tanaka S."/>
            <person name="Hara Y."/>
            <person name="Koshikawa S."/>
            <person name="Sagara H."/>
            <person name="Miura T."/>
            <person name="Yokobori S."/>
            <person name="Miyagawa K."/>
            <person name="Suzuki Y."/>
            <person name="Kubo T."/>
            <person name="Oyama M."/>
            <person name="Kohara Y."/>
            <person name="Fujiyama A."/>
            <person name="Arakawa K."/>
            <person name="Katayama T."/>
            <person name="Toyoda A."/>
            <person name="Kunieda T."/>
        </authorList>
    </citation>
    <scope>NUCLEOTIDE SEQUENCE [LARGE SCALE GENOMIC DNA]</scope>
    <source>
        <strain evidence="2 3">YOKOZUNA-1</strain>
    </source>
</reference>
<name>A0A1D1URI4_RAMVA</name>
<accession>A0A1D1URI4</accession>
<dbReference type="AlphaFoldDB" id="A0A1D1URI4"/>
<keyword evidence="3" id="KW-1185">Reference proteome</keyword>
<gene>
    <name evidence="2" type="primary">RvY_04415-1</name>
    <name evidence="2" type="synonym">RvY_04415.1</name>
    <name evidence="2" type="ORF">RvY_04415</name>
</gene>
<feature type="chain" id="PRO_5008897543" evidence="1">
    <location>
        <begin position="25"/>
        <end position="91"/>
    </location>
</feature>
<evidence type="ECO:0000313" key="3">
    <source>
        <dbReference type="Proteomes" id="UP000186922"/>
    </source>
</evidence>
<dbReference type="EMBL" id="BDGG01000002">
    <property type="protein sequence ID" value="GAU92319.1"/>
    <property type="molecule type" value="Genomic_DNA"/>
</dbReference>
<evidence type="ECO:0000313" key="2">
    <source>
        <dbReference type="EMBL" id="GAU92319.1"/>
    </source>
</evidence>
<keyword evidence="1" id="KW-0732">Signal</keyword>
<protein>
    <submittedName>
        <fullName evidence="2">Uncharacterized protein</fullName>
    </submittedName>
</protein>
<dbReference type="Proteomes" id="UP000186922">
    <property type="component" value="Unassembled WGS sequence"/>
</dbReference>
<feature type="signal peptide" evidence="1">
    <location>
        <begin position="1"/>
        <end position="24"/>
    </location>
</feature>
<sequence>MLPSNYSLVLALVLFGTLLTLVKGRSKPSLVNGPYRPPLTTANPNANFISVGGDAIWDEALNLYLDSAPHVLYSVNNAFRRVSKSDNVIDR</sequence>
<proteinExistence type="predicted"/>
<evidence type="ECO:0000256" key="1">
    <source>
        <dbReference type="SAM" id="SignalP"/>
    </source>
</evidence>
<organism evidence="2 3">
    <name type="scientific">Ramazzottius varieornatus</name>
    <name type="common">Water bear</name>
    <name type="synonym">Tardigrade</name>
    <dbReference type="NCBI Taxonomy" id="947166"/>
    <lineage>
        <taxon>Eukaryota</taxon>
        <taxon>Metazoa</taxon>
        <taxon>Ecdysozoa</taxon>
        <taxon>Tardigrada</taxon>
        <taxon>Eutardigrada</taxon>
        <taxon>Parachela</taxon>
        <taxon>Hypsibioidea</taxon>
        <taxon>Ramazzottiidae</taxon>
        <taxon>Ramazzottius</taxon>
    </lineage>
</organism>
<comment type="caution">
    <text evidence="2">The sequence shown here is derived from an EMBL/GenBank/DDBJ whole genome shotgun (WGS) entry which is preliminary data.</text>
</comment>